<evidence type="ECO:0000313" key="2">
    <source>
        <dbReference type="EMBL" id="KAJ8949984.1"/>
    </source>
</evidence>
<feature type="transmembrane region" description="Helical" evidence="1">
    <location>
        <begin position="85"/>
        <end position="106"/>
    </location>
</feature>
<dbReference type="Proteomes" id="UP001162162">
    <property type="component" value="Unassembled WGS sequence"/>
</dbReference>
<evidence type="ECO:0000313" key="3">
    <source>
        <dbReference type="Proteomes" id="UP001162162"/>
    </source>
</evidence>
<keyword evidence="1" id="KW-0472">Membrane</keyword>
<sequence>MMTTETVLTEEEQWRNLVQNFCLAAIFQGRLSYCLMSIHAVNPHILNYWLSFDLYPYLWANMVYGITIMIYTRPSLRVISPFNRMVFGILGSLMFNHSSMICYNWLSTIIPDNSYFLTFMGFLAGRIMMVHLLAFLYHIDTRTNVPGVIVLRNSTFESMYSR</sequence>
<dbReference type="EMBL" id="JAPWTK010000106">
    <property type="protein sequence ID" value="KAJ8949984.1"/>
    <property type="molecule type" value="Genomic_DNA"/>
</dbReference>
<organism evidence="2 3">
    <name type="scientific">Aromia moschata</name>
    <dbReference type="NCBI Taxonomy" id="1265417"/>
    <lineage>
        <taxon>Eukaryota</taxon>
        <taxon>Metazoa</taxon>
        <taxon>Ecdysozoa</taxon>
        <taxon>Arthropoda</taxon>
        <taxon>Hexapoda</taxon>
        <taxon>Insecta</taxon>
        <taxon>Pterygota</taxon>
        <taxon>Neoptera</taxon>
        <taxon>Endopterygota</taxon>
        <taxon>Coleoptera</taxon>
        <taxon>Polyphaga</taxon>
        <taxon>Cucujiformia</taxon>
        <taxon>Chrysomeloidea</taxon>
        <taxon>Cerambycidae</taxon>
        <taxon>Cerambycinae</taxon>
        <taxon>Callichromatini</taxon>
        <taxon>Aromia</taxon>
    </lineage>
</organism>
<proteinExistence type="predicted"/>
<name>A0AAV8YHI4_9CUCU</name>
<dbReference type="PANTHER" id="PTHR38640:SF1">
    <property type="entry name" value="GEO09659P1"/>
    <property type="match status" value="1"/>
</dbReference>
<keyword evidence="1" id="KW-0812">Transmembrane</keyword>
<keyword evidence="3" id="KW-1185">Reference proteome</keyword>
<protein>
    <submittedName>
        <fullName evidence="2">Uncharacterized protein</fullName>
    </submittedName>
</protein>
<dbReference type="PANTHER" id="PTHR38640">
    <property type="entry name" value="GEO09659P1"/>
    <property type="match status" value="1"/>
</dbReference>
<comment type="caution">
    <text evidence="2">The sequence shown here is derived from an EMBL/GenBank/DDBJ whole genome shotgun (WGS) entry which is preliminary data.</text>
</comment>
<reference evidence="2" key="1">
    <citation type="journal article" date="2023" name="Insect Mol. Biol.">
        <title>Genome sequencing provides insights into the evolution of gene families encoding plant cell wall-degrading enzymes in longhorned beetles.</title>
        <authorList>
            <person name="Shin N.R."/>
            <person name="Okamura Y."/>
            <person name="Kirsch R."/>
            <person name="Pauchet Y."/>
        </authorList>
    </citation>
    <scope>NUCLEOTIDE SEQUENCE</scope>
    <source>
        <strain evidence="2">AMC_N1</strain>
    </source>
</reference>
<feature type="transmembrane region" description="Helical" evidence="1">
    <location>
        <begin position="118"/>
        <end position="137"/>
    </location>
</feature>
<keyword evidence="1" id="KW-1133">Transmembrane helix</keyword>
<gene>
    <name evidence="2" type="ORF">NQ318_002393</name>
</gene>
<accession>A0AAV8YHI4</accession>
<dbReference type="AlphaFoldDB" id="A0AAV8YHI4"/>
<feature type="transmembrane region" description="Helical" evidence="1">
    <location>
        <begin position="54"/>
        <end position="73"/>
    </location>
</feature>
<feature type="transmembrane region" description="Helical" evidence="1">
    <location>
        <begin position="21"/>
        <end position="42"/>
    </location>
</feature>
<evidence type="ECO:0000256" key="1">
    <source>
        <dbReference type="SAM" id="Phobius"/>
    </source>
</evidence>